<accession>A0A501WRK7</accession>
<evidence type="ECO:0000256" key="2">
    <source>
        <dbReference type="SAM" id="SignalP"/>
    </source>
</evidence>
<keyword evidence="2" id="KW-0732">Signal</keyword>
<keyword evidence="1" id="KW-0472">Membrane</keyword>
<gene>
    <name evidence="3" type="ORF">FJM51_13210</name>
</gene>
<dbReference type="RefSeq" id="WP_140454615.1">
    <property type="nucleotide sequence ID" value="NZ_VFRP01000012.1"/>
</dbReference>
<evidence type="ECO:0000313" key="3">
    <source>
        <dbReference type="EMBL" id="TPE49917.1"/>
    </source>
</evidence>
<dbReference type="InterPro" id="IPR019088">
    <property type="entry name" value="CHP02186-rel_TM"/>
</dbReference>
<sequence length="259" mass="28553">MTLARLLLALWLAGLAGQGAAARESVVTGLSTDRIALTARYEGSEILVFGAIRRDAPTPPGMGPPDVIITLKGPPKSVIIRRKDRRLGIWLNTEAVRVRGAPSYYAIASTRPLDAGLLTETERLRHQIGMDQAARRVEGVAGLTDTSRFTEALARIREDRGLYSEQDEGVDLAQETLFQARFELPANLVEGDYDAEFFLVRDRRVISSAHTVITVEKEGIERWLYNLARQEPLLYGLLAVALALVCGWLANAAFARGRR</sequence>
<name>A0A501WRK7_9RHOB</name>
<dbReference type="Proteomes" id="UP000319255">
    <property type="component" value="Unassembled WGS sequence"/>
</dbReference>
<feature type="transmembrane region" description="Helical" evidence="1">
    <location>
        <begin position="233"/>
        <end position="254"/>
    </location>
</feature>
<comment type="caution">
    <text evidence="3">The sequence shown here is derived from an EMBL/GenBank/DDBJ whole genome shotgun (WGS) entry which is preliminary data.</text>
</comment>
<evidence type="ECO:0000256" key="1">
    <source>
        <dbReference type="SAM" id="Phobius"/>
    </source>
</evidence>
<feature type="signal peptide" evidence="2">
    <location>
        <begin position="1"/>
        <end position="21"/>
    </location>
</feature>
<keyword evidence="4" id="KW-1185">Reference proteome</keyword>
<dbReference type="Pfam" id="PF09608">
    <property type="entry name" value="Alph_Pro_TM"/>
    <property type="match status" value="1"/>
</dbReference>
<keyword evidence="1" id="KW-0812">Transmembrane</keyword>
<dbReference type="EMBL" id="VFRP01000012">
    <property type="protein sequence ID" value="TPE49917.1"/>
    <property type="molecule type" value="Genomic_DNA"/>
</dbReference>
<organism evidence="3 4">
    <name type="scientific">Amaricoccus solimangrovi</name>
    <dbReference type="NCBI Taxonomy" id="2589815"/>
    <lineage>
        <taxon>Bacteria</taxon>
        <taxon>Pseudomonadati</taxon>
        <taxon>Pseudomonadota</taxon>
        <taxon>Alphaproteobacteria</taxon>
        <taxon>Rhodobacterales</taxon>
        <taxon>Paracoccaceae</taxon>
        <taxon>Amaricoccus</taxon>
    </lineage>
</organism>
<proteinExistence type="predicted"/>
<reference evidence="3 4" key="1">
    <citation type="submission" date="2019-06" db="EMBL/GenBank/DDBJ databases">
        <title>A novel bacterium of genus Amaricoccus, isolated from marine sediment.</title>
        <authorList>
            <person name="Huang H."/>
            <person name="Mo K."/>
            <person name="Hu Y."/>
        </authorList>
    </citation>
    <scope>NUCLEOTIDE SEQUENCE [LARGE SCALE GENOMIC DNA]</scope>
    <source>
        <strain evidence="3 4">HB172011</strain>
    </source>
</reference>
<dbReference type="OrthoDB" id="9815212at2"/>
<evidence type="ECO:0008006" key="5">
    <source>
        <dbReference type="Google" id="ProtNLM"/>
    </source>
</evidence>
<protein>
    <recommendedName>
        <fullName evidence="5">TIGR02186 family protein</fullName>
    </recommendedName>
</protein>
<dbReference type="AlphaFoldDB" id="A0A501WRK7"/>
<feature type="chain" id="PRO_5021334756" description="TIGR02186 family protein" evidence="2">
    <location>
        <begin position="22"/>
        <end position="259"/>
    </location>
</feature>
<evidence type="ECO:0000313" key="4">
    <source>
        <dbReference type="Proteomes" id="UP000319255"/>
    </source>
</evidence>
<keyword evidence="1" id="KW-1133">Transmembrane helix</keyword>